<dbReference type="EMBL" id="BSNF01000001">
    <property type="protein sequence ID" value="GLQ04974.1"/>
    <property type="molecule type" value="Genomic_DNA"/>
</dbReference>
<organism evidence="7 8">
    <name type="scientific">Sneathiella chinensis</name>
    <dbReference type="NCBI Taxonomy" id="349750"/>
    <lineage>
        <taxon>Bacteria</taxon>
        <taxon>Pseudomonadati</taxon>
        <taxon>Pseudomonadota</taxon>
        <taxon>Alphaproteobacteria</taxon>
        <taxon>Sneathiellales</taxon>
        <taxon>Sneathiellaceae</taxon>
        <taxon>Sneathiella</taxon>
    </lineage>
</organism>
<evidence type="ECO:0000256" key="5">
    <source>
        <dbReference type="SAM" id="Phobius"/>
    </source>
</evidence>
<keyword evidence="5" id="KW-1133">Transmembrane helix</keyword>
<evidence type="ECO:0000256" key="2">
    <source>
        <dbReference type="ARBA" id="ARBA00022670"/>
    </source>
</evidence>
<evidence type="ECO:0000259" key="6">
    <source>
        <dbReference type="Pfam" id="PF01343"/>
    </source>
</evidence>
<dbReference type="InterPro" id="IPR029045">
    <property type="entry name" value="ClpP/crotonase-like_dom_sf"/>
</dbReference>
<reference evidence="7" key="1">
    <citation type="journal article" date="2014" name="Int. J. Syst. Evol. Microbiol.">
        <title>Complete genome of a new Firmicutes species belonging to the dominant human colonic microbiota ('Ruminococcus bicirculans') reveals two chromosomes and a selective capacity to utilize plant glucans.</title>
        <authorList>
            <consortium name="NISC Comparative Sequencing Program"/>
            <person name="Wegmann U."/>
            <person name="Louis P."/>
            <person name="Goesmann A."/>
            <person name="Henrissat B."/>
            <person name="Duncan S.H."/>
            <person name="Flint H.J."/>
        </authorList>
    </citation>
    <scope>NUCLEOTIDE SEQUENCE</scope>
    <source>
        <strain evidence="7">NBRC 103408</strain>
    </source>
</reference>
<keyword evidence="5" id="KW-0812">Transmembrane</keyword>
<sequence length="301" mass="32671">MSIDTDAIMNRRRLKRRLFFWQAATVIAVLVIVAVLIGKFGNLGEKDRVARLDVSDIIVENERRQHAVQTILEDDRIKGLIVYINSPGGSTYGSERLYKALRRVAERKPVVTVIGTVGASGGYLTALAGDRIFAGESSITGSIGVIVQLTEFSSLMDKLGVKASSITSGELKGEPSPFKPLSAEGRKNLQAMVDETHNWFVDLVATRRPLSREQAETLANGGVLTGLSAVDSGLVDEIGGLLEARNWLESEHGIPASLPLVPVNYDEPQGLVQQLMQGMLGKSVISERLTLDGLVSLWHPE</sequence>
<name>A0ABQ5U0Y7_9PROT</name>
<dbReference type="Gene3D" id="3.90.226.10">
    <property type="entry name" value="2-enoyl-CoA Hydratase, Chain A, domain 1"/>
    <property type="match status" value="1"/>
</dbReference>
<comment type="caution">
    <text evidence="7">The sequence shown here is derived from an EMBL/GenBank/DDBJ whole genome shotgun (WGS) entry which is preliminary data.</text>
</comment>
<dbReference type="NCBIfam" id="TIGR00706">
    <property type="entry name" value="SppA_dom"/>
    <property type="match status" value="1"/>
</dbReference>
<dbReference type="GO" id="GO:0008233">
    <property type="term" value="F:peptidase activity"/>
    <property type="evidence" value="ECO:0007669"/>
    <property type="project" value="UniProtKB-KW"/>
</dbReference>
<accession>A0ABQ5U0Y7</accession>
<dbReference type="InterPro" id="IPR047272">
    <property type="entry name" value="S49_SppA_C"/>
</dbReference>
<keyword evidence="8" id="KW-1185">Reference proteome</keyword>
<dbReference type="Gene3D" id="6.20.330.10">
    <property type="match status" value="1"/>
</dbReference>
<dbReference type="InterPro" id="IPR002142">
    <property type="entry name" value="Peptidase_S49"/>
</dbReference>
<comment type="similarity">
    <text evidence="1">Belongs to the peptidase S49 family.</text>
</comment>
<dbReference type="PANTHER" id="PTHR42987:SF6">
    <property type="entry name" value="PROTEINASE IV"/>
    <property type="match status" value="1"/>
</dbReference>
<feature type="transmembrane region" description="Helical" evidence="5">
    <location>
        <begin position="18"/>
        <end position="38"/>
    </location>
</feature>
<dbReference type="CDD" id="cd07023">
    <property type="entry name" value="S49_Sppa_N_C"/>
    <property type="match status" value="1"/>
</dbReference>
<dbReference type="GO" id="GO:0006508">
    <property type="term" value="P:proteolysis"/>
    <property type="evidence" value="ECO:0007669"/>
    <property type="project" value="UniProtKB-KW"/>
</dbReference>
<evidence type="ECO:0000256" key="1">
    <source>
        <dbReference type="ARBA" id="ARBA00008683"/>
    </source>
</evidence>
<keyword evidence="3" id="KW-0378">Hydrolase</keyword>
<feature type="domain" description="Peptidase S49" evidence="6">
    <location>
        <begin position="104"/>
        <end position="252"/>
    </location>
</feature>
<evidence type="ECO:0000256" key="3">
    <source>
        <dbReference type="ARBA" id="ARBA00022801"/>
    </source>
</evidence>
<keyword evidence="4" id="KW-0720">Serine protease</keyword>
<dbReference type="InterPro" id="IPR004635">
    <property type="entry name" value="Pept_S49_SppA"/>
</dbReference>
<dbReference type="Proteomes" id="UP001161409">
    <property type="component" value="Unassembled WGS sequence"/>
</dbReference>
<protein>
    <submittedName>
        <fullName evidence="7">Clp protease</fullName>
    </submittedName>
</protein>
<reference evidence="7" key="2">
    <citation type="submission" date="2023-01" db="EMBL/GenBank/DDBJ databases">
        <title>Draft genome sequence of Sneathiella chinensis strain NBRC 103408.</title>
        <authorList>
            <person name="Sun Q."/>
            <person name="Mori K."/>
        </authorList>
    </citation>
    <scope>NUCLEOTIDE SEQUENCE</scope>
    <source>
        <strain evidence="7">NBRC 103408</strain>
    </source>
</reference>
<dbReference type="Pfam" id="PF01343">
    <property type="entry name" value="Peptidase_S49"/>
    <property type="match status" value="1"/>
</dbReference>
<dbReference type="SUPFAM" id="SSF52096">
    <property type="entry name" value="ClpP/crotonase"/>
    <property type="match status" value="1"/>
</dbReference>
<proteinExistence type="inferred from homology"/>
<keyword evidence="5" id="KW-0472">Membrane</keyword>
<gene>
    <name evidence="7" type="ORF">GCM10007924_01950</name>
</gene>
<evidence type="ECO:0000313" key="8">
    <source>
        <dbReference type="Proteomes" id="UP001161409"/>
    </source>
</evidence>
<evidence type="ECO:0000256" key="4">
    <source>
        <dbReference type="ARBA" id="ARBA00022825"/>
    </source>
</evidence>
<dbReference type="RefSeq" id="WP_169559008.1">
    <property type="nucleotide sequence ID" value="NZ_BSNF01000001.1"/>
</dbReference>
<evidence type="ECO:0000313" key="7">
    <source>
        <dbReference type="EMBL" id="GLQ04974.1"/>
    </source>
</evidence>
<dbReference type="PANTHER" id="PTHR42987">
    <property type="entry name" value="PEPTIDASE S49"/>
    <property type="match status" value="1"/>
</dbReference>
<keyword evidence="2 7" id="KW-0645">Protease</keyword>